<gene>
    <name evidence="2" type="ORF">IV67_GL000418</name>
</gene>
<sequence>MNYINPTWLGDSITEKNDLAMIHYHEILARKWHSKNSYNLGVSGSTISSARDSMVKRYIEIPDSTDFICVYGGINDFGQNVLLGSRDDDTYETFYGALNVLFTGLKTRFPNTDMLFVSHGHIGDSFISSDSSHRYSSNQNNLNYNQAEYEGIIAEKTREFGIPHLSLYEEPEMDFSNSKQASLYSVDTLHPNDSGHEVIASKIDDFLNEN</sequence>
<reference evidence="2 3" key="1">
    <citation type="journal article" date="2015" name="Genome Announc.">
        <title>Expanding the biotechnology potential of lactobacilli through comparative genomics of 213 strains and associated genera.</title>
        <authorList>
            <person name="Sun Z."/>
            <person name="Harris H.M."/>
            <person name="McCann A."/>
            <person name="Guo C."/>
            <person name="Argimon S."/>
            <person name="Zhang W."/>
            <person name="Yang X."/>
            <person name="Jeffery I.B."/>
            <person name="Cooney J.C."/>
            <person name="Kagawa T.F."/>
            <person name="Liu W."/>
            <person name="Song Y."/>
            <person name="Salvetti E."/>
            <person name="Wrobel A."/>
            <person name="Rasinkangas P."/>
            <person name="Parkhill J."/>
            <person name="Rea M.C."/>
            <person name="O'Sullivan O."/>
            <person name="Ritari J."/>
            <person name="Douillard F.P."/>
            <person name="Paul Ross R."/>
            <person name="Yang R."/>
            <person name="Briner A.E."/>
            <person name="Felis G.E."/>
            <person name="de Vos W.M."/>
            <person name="Barrangou R."/>
            <person name="Klaenhammer T.R."/>
            <person name="Caufield P.W."/>
            <person name="Cui Y."/>
            <person name="Zhang H."/>
            <person name="O'Toole P.W."/>
        </authorList>
    </citation>
    <scope>NUCLEOTIDE SEQUENCE [LARGE SCALE GENOMIC DNA]</scope>
    <source>
        <strain evidence="2 3">DSM 20014</strain>
    </source>
</reference>
<dbReference type="RefSeq" id="WP_057787707.1">
    <property type="nucleotide sequence ID" value="NZ_JQCD01000024.1"/>
</dbReference>
<dbReference type="CDD" id="cd00229">
    <property type="entry name" value="SGNH_hydrolase"/>
    <property type="match status" value="1"/>
</dbReference>
<dbReference type="AlphaFoldDB" id="A0A0R2JPV4"/>
<evidence type="ECO:0000313" key="3">
    <source>
        <dbReference type="Proteomes" id="UP000051673"/>
    </source>
</evidence>
<dbReference type="STRING" id="1620.IV67_GL000418"/>
<dbReference type="EMBL" id="JQCD01000024">
    <property type="protein sequence ID" value="KRN76908.1"/>
    <property type="molecule type" value="Genomic_DNA"/>
</dbReference>
<dbReference type="Pfam" id="PF13472">
    <property type="entry name" value="Lipase_GDSL_2"/>
    <property type="match status" value="1"/>
</dbReference>
<evidence type="ECO:0000313" key="2">
    <source>
        <dbReference type="EMBL" id="KRN76908.1"/>
    </source>
</evidence>
<dbReference type="InterPro" id="IPR051532">
    <property type="entry name" value="Ester_Hydrolysis_Enzymes"/>
</dbReference>
<evidence type="ECO:0000259" key="1">
    <source>
        <dbReference type="Pfam" id="PF13472"/>
    </source>
</evidence>
<organism evidence="2 3">
    <name type="scientific">Weissella minor</name>
    <dbReference type="NCBI Taxonomy" id="1620"/>
    <lineage>
        <taxon>Bacteria</taxon>
        <taxon>Bacillati</taxon>
        <taxon>Bacillota</taxon>
        <taxon>Bacilli</taxon>
        <taxon>Lactobacillales</taxon>
        <taxon>Lactobacillaceae</taxon>
        <taxon>Weissella</taxon>
    </lineage>
</organism>
<dbReference type="OrthoDB" id="2060945at2"/>
<accession>A0A0R2JPV4</accession>
<dbReference type="PATRIC" id="fig|1620.3.peg.423"/>
<name>A0A0R2JPV4_9LACO</name>
<feature type="domain" description="SGNH hydrolase-type esterase" evidence="1">
    <location>
        <begin position="9"/>
        <end position="198"/>
    </location>
</feature>
<protein>
    <recommendedName>
        <fullName evidence="1">SGNH hydrolase-type esterase domain-containing protein</fullName>
    </recommendedName>
</protein>
<dbReference type="InterPro" id="IPR013830">
    <property type="entry name" value="SGNH_hydro"/>
</dbReference>
<dbReference type="InterPro" id="IPR036514">
    <property type="entry name" value="SGNH_hydro_sf"/>
</dbReference>
<dbReference type="SUPFAM" id="SSF52266">
    <property type="entry name" value="SGNH hydrolase"/>
    <property type="match status" value="1"/>
</dbReference>
<dbReference type="PANTHER" id="PTHR30383">
    <property type="entry name" value="THIOESTERASE 1/PROTEASE 1/LYSOPHOSPHOLIPASE L1"/>
    <property type="match status" value="1"/>
</dbReference>
<dbReference type="Proteomes" id="UP000051673">
    <property type="component" value="Unassembled WGS sequence"/>
</dbReference>
<keyword evidence="3" id="KW-1185">Reference proteome</keyword>
<proteinExistence type="predicted"/>
<comment type="caution">
    <text evidence="2">The sequence shown here is derived from an EMBL/GenBank/DDBJ whole genome shotgun (WGS) entry which is preliminary data.</text>
</comment>
<dbReference type="Gene3D" id="3.40.50.1110">
    <property type="entry name" value="SGNH hydrolase"/>
    <property type="match status" value="1"/>
</dbReference>